<dbReference type="EMBL" id="JBHSBY010000035">
    <property type="protein sequence ID" value="MFC4196592.1"/>
    <property type="molecule type" value="Genomic_DNA"/>
</dbReference>
<dbReference type="Proteomes" id="UP001595792">
    <property type="component" value="Unassembled WGS sequence"/>
</dbReference>
<gene>
    <name evidence="1" type="ORF">ACFOUY_07775</name>
</gene>
<organism evidence="1 2">
    <name type="scientific">Pedobacter jamesrossensis</name>
    <dbReference type="NCBI Taxonomy" id="1908238"/>
    <lineage>
        <taxon>Bacteria</taxon>
        <taxon>Pseudomonadati</taxon>
        <taxon>Bacteroidota</taxon>
        <taxon>Sphingobacteriia</taxon>
        <taxon>Sphingobacteriales</taxon>
        <taxon>Sphingobacteriaceae</taxon>
        <taxon>Pedobacter</taxon>
    </lineage>
</organism>
<protein>
    <submittedName>
        <fullName evidence="1">Uncharacterized protein</fullName>
    </submittedName>
</protein>
<accession>A0ABV8NK31</accession>
<reference evidence="2" key="1">
    <citation type="journal article" date="2019" name="Int. J. Syst. Evol. Microbiol.">
        <title>The Global Catalogue of Microorganisms (GCM) 10K type strain sequencing project: providing services to taxonomists for standard genome sequencing and annotation.</title>
        <authorList>
            <consortium name="The Broad Institute Genomics Platform"/>
            <consortium name="The Broad Institute Genome Sequencing Center for Infectious Disease"/>
            <person name="Wu L."/>
            <person name="Ma J."/>
        </authorList>
    </citation>
    <scope>NUCLEOTIDE SEQUENCE [LARGE SCALE GENOMIC DNA]</scope>
    <source>
        <strain evidence="2">CCM 8689</strain>
    </source>
</reference>
<name>A0ABV8NK31_9SPHI</name>
<sequence>MSILFGNEPAAKASITGTEGKGGEIYTLVTWNQEGNKFWYPGLINGSVKSIEIVAIGNSGDKIDFNYRLKEGEAPLNKTNSPFTSQERIDYITKLKPSVYP</sequence>
<proteinExistence type="predicted"/>
<evidence type="ECO:0000313" key="1">
    <source>
        <dbReference type="EMBL" id="MFC4196592.1"/>
    </source>
</evidence>
<dbReference type="RefSeq" id="WP_378959926.1">
    <property type="nucleotide sequence ID" value="NZ_JBHRXC010000001.1"/>
</dbReference>
<evidence type="ECO:0000313" key="2">
    <source>
        <dbReference type="Proteomes" id="UP001595792"/>
    </source>
</evidence>
<keyword evidence="2" id="KW-1185">Reference proteome</keyword>
<comment type="caution">
    <text evidence="1">The sequence shown here is derived from an EMBL/GenBank/DDBJ whole genome shotgun (WGS) entry which is preliminary data.</text>
</comment>